<evidence type="ECO:0000313" key="2">
    <source>
        <dbReference type="EMBL" id="ODV65665.1"/>
    </source>
</evidence>
<dbReference type="GO" id="GO:1990113">
    <property type="term" value="P:RNA polymerase I assembly"/>
    <property type="evidence" value="ECO:0007669"/>
    <property type="project" value="TreeGrafter"/>
</dbReference>
<dbReference type="PANTHER" id="PTHR12674:SF2">
    <property type="entry name" value="PREFOLDIN SUBUNIT 5"/>
    <property type="match status" value="1"/>
</dbReference>
<dbReference type="InterPro" id="IPR004127">
    <property type="entry name" value="Prefoldin_subunit_alpha"/>
</dbReference>
<organism evidence="2 3">
    <name type="scientific">Hyphopichia burtonii NRRL Y-1933</name>
    <dbReference type="NCBI Taxonomy" id="984485"/>
    <lineage>
        <taxon>Eukaryota</taxon>
        <taxon>Fungi</taxon>
        <taxon>Dikarya</taxon>
        <taxon>Ascomycota</taxon>
        <taxon>Saccharomycotina</taxon>
        <taxon>Pichiomycetes</taxon>
        <taxon>Debaryomycetaceae</taxon>
        <taxon>Hyphopichia</taxon>
    </lineage>
</organism>
<dbReference type="GO" id="GO:1990115">
    <property type="term" value="P:RNA polymerase III assembly"/>
    <property type="evidence" value="ECO:0007669"/>
    <property type="project" value="TreeGrafter"/>
</dbReference>
<dbReference type="AlphaFoldDB" id="A0A1E4REX1"/>
<dbReference type="GO" id="GO:0015631">
    <property type="term" value="F:tubulin binding"/>
    <property type="evidence" value="ECO:0007669"/>
    <property type="project" value="EnsemblFungi"/>
</dbReference>
<dbReference type="PANTHER" id="PTHR12674">
    <property type="entry name" value="PREFOLDIN SUBUNIT 5"/>
    <property type="match status" value="1"/>
</dbReference>
<evidence type="ECO:0000313" key="3">
    <source>
        <dbReference type="Proteomes" id="UP000095085"/>
    </source>
</evidence>
<dbReference type="EMBL" id="KV454544">
    <property type="protein sequence ID" value="ODV65665.1"/>
    <property type="molecule type" value="Genomic_DNA"/>
</dbReference>
<dbReference type="GO" id="GO:1990114">
    <property type="term" value="P:RNA polymerase II core complex assembly"/>
    <property type="evidence" value="ECO:0007669"/>
    <property type="project" value="TreeGrafter"/>
</dbReference>
<dbReference type="Proteomes" id="UP000095085">
    <property type="component" value="Unassembled WGS sequence"/>
</dbReference>
<dbReference type="GO" id="GO:0005737">
    <property type="term" value="C:cytoplasm"/>
    <property type="evidence" value="ECO:0007669"/>
    <property type="project" value="EnsemblFungi"/>
</dbReference>
<dbReference type="GO" id="GO:0016272">
    <property type="term" value="C:prefoldin complex"/>
    <property type="evidence" value="ECO:0007669"/>
    <property type="project" value="EnsemblFungi"/>
</dbReference>
<dbReference type="NCBIfam" id="TIGR00293">
    <property type="entry name" value="prefoldin subunit alpha"/>
    <property type="match status" value="1"/>
</dbReference>
<dbReference type="InterPro" id="IPR011599">
    <property type="entry name" value="PFD_alpha_archaea"/>
</dbReference>
<dbReference type="GeneID" id="30993984"/>
<dbReference type="GO" id="GO:0051082">
    <property type="term" value="F:unfolded protein binding"/>
    <property type="evidence" value="ECO:0007669"/>
    <property type="project" value="InterPro"/>
</dbReference>
<accession>A0A1E4REX1</accession>
<keyword evidence="3" id="KW-1185">Reference proteome</keyword>
<dbReference type="GO" id="GO:0007021">
    <property type="term" value="P:tubulin complex assembly"/>
    <property type="evidence" value="ECO:0007669"/>
    <property type="project" value="EnsemblFungi"/>
</dbReference>
<reference evidence="3" key="1">
    <citation type="submission" date="2016-05" db="EMBL/GenBank/DDBJ databases">
        <title>Comparative genomics of biotechnologically important yeasts.</title>
        <authorList>
            <consortium name="DOE Joint Genome Institute"/>
            <person name="Riley R."/>
            <person name="Haridas S."/>
            <person name="Wolfe K.H."/>
            <person name="Lopes M.R."/>
            <person name="Hittinger C.T."/>
            <person name="Goker M."/>
            <person name="Salamov A."/>
            <person name="Wisecaver J."/>
            <person name="Long T.M."/>
            <person name="Aerts A.L."/>
            <person name="Barry K."/>
            <person name="Choi C."/>
            <person name="Clum A."/>
            <person name="Coughlan A.Y."/>
            <person name="Deshpande S."/>
            <person name="Douglass A.P."/>
            <person name="Hanson S.J."/>
            <person name="Klenk H.-P."/>
            <person name="Labutti K."/>
            <person name="Lapidus A."/>
            <person name="Lindquist E."/>
            <person name="Lipzen A."/>
            <person name="Meier-Kolthoff J.P."/>
            <person name="Ohm R.A."/>
            <person name="Otillar R.P."/>
            <person name="Pangilinan J."/>
            <person name="Peng Y."/>
            <person name="Rokas A."/>
            <person name="Rosa C.A."/>
            <person name="Scheuner C."/>
            <person name="Sibirny A.A."/>
            <person name="Slot J.C."/>
            <person name="Stielow J.B."/>
            <person name="Sun H."/>
            <person name="Kurtzman C.P."/>
            <person name="Blackwell M."/>
            <person name="Grigoriev I.V."/>
            <person name="Jeffries T.W."/>
        </authorList>
    </citation>
    <scope>NUCLEOTIDE SEQUENCE [LARGE SCALE GENOMIC DNA]</scope>
    <source>
        <strain evidence="3">NRRL Y-1933</strain>
    </source>
</reference>
<protein>
    <submittedName>
        <fullName evidence="2">Prefoldin alpha subunit</fullName>
    </submittedName>
</protein>
<dbReference type="GO" id="GO:0006457">
    <property type="term" value="P:protein folding"/>
    <property type="evidence" value="ECO:0007669"/>
    <property type="project" value="InterPro"/>
</dbReference>
<gene>
    <name evidence="2" type="ORF">HYPBUDRAFT_13092</name>
</gene>
<dbReference type="GO" id="GO:0032968">
    <property type="term" value="P:positive regulation of transcription elongation by RNA polymerase II"/>
    <property type="evidence" value="ECO:0007669"/>
    <property type="project" value="EnsemblFungi"/>
</dbReference>
<dbReference type="OrthoDB" id="10267474at2759"/>
<dbReference type="CDD" id="cd23157">
    <property type="entry name" value="Prefoldin_5"/>
    <property type="match status" value="1"/>
</dbReference>
<name>A0A1E4REX1_9ASCO</name>
<comment type="similarity">
    <text evidence="1">Belongs to the prefoldin subunit alpha family.</text>
</comment>
<dbReference type="Gene3D" id="1.10.287.370">
    <property type="match status" value="1"/>
</dbReference>
<dbReference type="RefSeq" id="XP_020074732.1">
    <property type="nucleotide sequence ID" value="XM_020219434.1"/>
</dbReference>
<dbReference type="GO" id="GO:0032153">
    <property type="term" value="C:cell division site"/>
    <property type="evidence" value="ECO:0007669"/>
    <property type="project" value="EnsemblFungi"/>
</dbReference>
<dbReference type="SUPFAM" id="SSF46579">
    <property type="entry name" value="Prefoldin"/>
    <property type="match status" value="1"/>
</dbReference>
<dbReference type="GO" id="GO:0051286">
    <property type="term" value="C:cell tip"/>
    <property type="evidence" value="ECO:0007669"/>
    <property type="project" value="EnsemblFungi"/>
</dbReference>
<proteinExistence type="inferred from homology"/>
<dbReference type="STRING" id="984485.A0A1E4REX1"/>
<dbReference type="InterPro" id="IPR009053">
    <property type="entry name" value="Prefoldin"/>
</dbReference>
<sequence>MAAAQPRKIDLTKLQPQQIVEFRKSTEEEINHFTQSLQALQAAQTKLKDCITSVDSMESSKGEELLVPLTSSLYLPGKITQKDEYLVDIGTGYFVGKLAKDTKVVYENKIRKLDEDSKKLKEILVQKNDILNSINLVLRNKMIEYEKQQEGKE</sequence>
<dbReference type="Pfam" id="PF02996">
    <property type="entry name" value="Prefoldin"/>
    <property type="match status" value="1"/>
</dbReference>
<evidence type="ECO:0000256" key="1">
    <source>
        <dbReference type="ARBA" id="ARBA00010048"/>
    </source>
</evidence>